<reference evidence="2 3" key="1">
    <citation type="submission" date="2024-11" db="EMBL/GenBank/DDBJ databases">
        <title>Using genomics to understand microbial adaptation to soil warming.</title>
        <authorList>
            <person name="Deangelis K.M. PhD."/>
        </authorList>
    </citation>
    <scope>NUCLEOTIDE SEQUENCE [LARGE SCALE GENOMIC DNA]</scope>
    <source>
        <strain evidence="2 3">GAS97</strain>
    </source>
</reference>
<proteinExistence type="predicted"/>
<gene>
    <name evidence="2" type="ORF">ABH943_003041</name>
</gene>
<accession>A0ABW8MH75</accession>
<keyword evidence="3" id="KW-1185">Reference proteome</keyword>
<dbReference type="EMBL" id="JBIYDN010000008">
    <property type="protein sequence ID" value="MFK4443019.1"/>
    <property type="molecule type" value="Genomic_DNA"/>
</dbReference>
<comment type="caution">
    <text evidence="2">The sequence shown here is derived from an EMBL/GenBank/DDBJ whole genome shotgun (WGS) entry which is preliminary data.</text>
</comment>
<dbReference type="RefSeq" id="WP_404607490.1">
    <property type="nucleotide sequence ID" value="NZ_JBIYDN010000008.1"/>
</dbReference>
<dbReference type="Pfam" id="PF20484">
    <property type="entry name" value="DUF6723"/>
    <property type="match status" value="1"/>
</dbReference>
<name>A0ABW8MH75_9BURK</name>
<evidence type="ECO:0000313" key="3">
    <source>
        <dbReference type="Proteomes" id="UP001620514"/>
    </source>
</evidence>
<protein>
    <submittedName>
        <fullName evidence="2">Uncharacterized protein</fullName>
    </submittedName>
</protein>
<sequence>MKKAKMVLSMSQPKIRESGKRMRPEDFAVYASYQINAGGLFVGTLKVIRKTDGRLLFPFQGAPVLGPYPSREEARQAAVARGEQIVANDIANPED</sequence>
<organism evidence="2 3">
    <name type="scientific">Caballeronia udeis</name>
    <dbReference type="NCBI Taxonomy" id="1232866"/>
    <lineage>
        <taxon>Bacteria</taxon>
        <taxon>Pseudomonadati</taxon>
        <taxon>Pseudomonadota</taxon>
        <taxon>Betaproteobacteria</taxon>
        <taxon>Burkholderiales</taxon>
        <taxon>Burkholderiaceae</taxon>
        <taxon>Caballeronia</taxon>
    </lineage>
</organism>
<feature type="region of interest" description="Disordered" evidence="1">
    <location>
        <begin position="1"/>
        <end position="21"/>
    </location>
</feature>
<dbReference type="Proteomes" id="UP001620514">
    <property type="component" value="Unassembled WGS sequence"/>
</dbReference>
<evidence type="ECO:0000256" key="1">
    <source>
        <dbReference type="SAM" id="MobiDB-lite"/>
    </source>
</evidence>
<evidence type="ECO:0000313" key="2">
    <source>
        <dbReference type="EMBL" id="MFK4443019.1"/>
    </source>
</evidence>
<dbReference type="InterPro" id="IPR046569">
    <property type="entry name" value="DUF6723"/>
</dbReference>